<evidence type="ECO:0000256" key="3">
    <source>
        <dbReference type="ARBA" id="ARBA00023015"/>
    </source>
</evidence>
<dbReference type="OrthoDB" id="9801604at2"/>
<dbReference type="Gene3D" id="1.10.10.10">
    <property type="entry name" value="Winged helix-like DNA-binding domain superfamily/Winged helix DNA-binding domain"/>
    <property type="match status" value="1"/>
</dbReference>
<dbReference type="InterPro" id="IPR016032">
    <property type="entry name" value="Sig_transdc_resp-reg_C-effctor"/>
</dbReference>
<dbReference type="SUPFAM" id="SSF52172">
    <property type="entry name" value="CheY-like"/>
    <property type="match status" value="1"/>
</dbReference>
<dbReference type="GO" id="GO:0005829">
    <property type="term" value="C:cytosol"/>
    <property type="evidence" value="ECO:0007669"/>
    <property type="project" value="TreeGrafter"/>
</dbReference>
<keyword evidence="5" id="KW-0804">Transcription</keyword>
<dbReference type="PANTHER" id="PTHR48111:SF1">
    <property type="entry name" value="TWO-COMPONENT RESPONSE REGULATOR ORR33"/>
    <property type="match status" value="1"/>
</dbReference>
<name>A0A2T0LTF8_9PSEU</name>
<dbReference type="Proteomes" id="UP000238362">
    <property type="component" value="Unassembled WGS sequence"/>
</dbReference>
<dbReference type="InterPro" id="IPR039420">
    <property type="entry name" value="WalR-like"/>
</dbReference>
<dbReference type="GO" id="GO:0000156">
    <property type="term" value="F:phosphorelay response regulator activity"/>
    <property type="evidence" value="ECO:0007669"/>
    <property type="project" value="TreeGrafter"/>
</dbReference>
<evidence type="ECO:0000259" key="8">
    <source>
        <dbReference type="PROSITE" id="PS50110"/>
    </source>
</evidence>
<dbReference type="PANTHER" id="PTHR48111">
    <property type="entry name" value="REGULATOR OF RPOS"/>
    <property type="match status" value="1"/>
</dbReference>
<evidence type="ECO:0000256" key="7">
    <source>
        <dbReference type="PROSITE-ProRule" id="PRU01091"/>
    </source>
</evidence>
<evidence type="ECO:0000256" key="6">
    <source>
        <dbReference type="PROSITE-ProRule" id="PRU00169"/>
    </source>
</evidence>
<dbReference type="Gene3D" id="3.40.50.2300">
    <property type="match status" value="1"/>
</dbReference>
<dbReference type="InterPro" id="IPR036388">
    <property type="entry name" value="WH-like_DNA-bd_sf"/>
</dbReference>
<keyword evidence="3" id="KW-0805">Transcription regulation</keyword>
<organism evidence="10 11">
    <name type="scientific">Prauserella shujinwangii</name>
    <dbReference type="NCBI Taxonomy" id="1453103"/>
    <lineage>
        <taxon>Bacteria</taxon>
        <taxon>Bacillati</taxon>
        <taxon>Actinomycetota</taxon>
        <taxon>Actinomycetes</taxon>
        <taxon>Pseudonocardiales</taxon>
        <taxon>Pseudonocardiaceae</taxon>
        <taxon>Prauserella</taxon>
    </lineage>
</organism>
<reference evidence="10 11" key="1">
    <citation type="submission" date="2018-03" db="EMBL/GenBank/DDBJ databases">
        <title>Genomic Encyclopedia of Type Strains, Phase III (KMG-III): the genomes of soil and plant-associated and newly described type strains.</title>
        <authorList>
            <person name="Whitman W."/>
        </authorList>
    </citation>
    <scope>NUCLEOTIDE SEQUENCE [LARGE SCALE GENOMIC DNA]</scope>
    <source>
        <strain evidence="10 11">CGMCC 4.7125</strain>
    </source>
</reference>
<evidence type="ECO:0000313" key="10">
    <source>
        <dbReference type="EMBL" id="PRX46983.1"/>
    </source>
</evidence>
<dbReference type="AlphaFoldDB" id="A0A2T0LTF8"/>
<sequence>MDLDRPTDRAAHPAPFAQTLLVGFGRHRGSWLERLLSRHGHGVCQATGWREIRDHRPHVDLVLVRMDGTAEGPDLCRLIRSHVDAALIAVSGENTERERLRAFEAGCDEHLYWWCGPVEIMARIDAVLRWARPRAHTPEILEHGPLRIDVATRQVWLAERDVHLTAKEFDLLRVLAGRSGSVVPRAEILATVWGESSGFAGRSLDTHVSSLRRKLGRWVCVTIKGQGLRMGEPDPPG</sequence>
<protein>
    <submittedName>
        <fullName evidence="10">DNA-binding response OmpR family regulator</fullName>
    </submittedName>
</protein>
<dbReference type="EMBL" id="PVNH01000006">
    <property type="protein sequence ID" value="PRX46983.1"/>
    <property type="molecule type" value="Genomic_DNA"/>
</dbReference>
<dbReference type="InterPro" id="IPR001789">
    <property type="entry name" value="Sig_transdc_resp-reg_receiver"/>
</dbReference>
<dbReference type="SUPFAM" id="SSF46894">
    <property type="entry name" value="C-terminal effector domain of the bipartite response regulators"/>
    <property type="match status" value="1"/>
</dbReference>
<evidence type="ECO:0000313" key="11">
    <source>
        <dbReference type="Proteomes" id="UP000238362"/>
    </source>
</evidence>
<feature type="domain" description="OmpR/PhoB-type" evidence="9">
    <location>
        <begin position="138"/>
        <end position="232"/>
    </location>
</feature>
<comment type="caution">
    <text evidence="6">Lacks conserved residue(s) required for the propagation of feature annotation.</text>
</comment>
<evidence type="ECO:0000256" key="2">
    <source>
        <dbReference type="ARBA" id="ARBA00023012"/>
    </source>
</evidence>
<dbReference type="GO" id="GO:0006355">
    <property type="term" value="P:regulation of DNA-templated transcription"/>
    <property type="evidence" value="ECO:0007669"/>
    <property type="project" value="InterPro"/>
</dbReference>
<feature type="DNA-binding region" description="OmpR/PhoB-type" evidence="7">
    <location>
        <begin position="138"/>
        <end position="232"/>
    </location>
</feature>
<dbReference type="InterPro" id="IPR001867">
    <property type="entry name" value="OmpR/PhoB-type_DNA-bd"/>
</dbReference>
<keyword evidence="2" id="KW-0902">Two-component regulatory system</keyword>
<feature type="domain" description="Response regulatory" evidence="8">
    <location>
        <begin position="18"/>
        <end position="128"/>
    </location>
</feature>
<proteinExistence type="predicted"/>
<evidence type="ECO:0000256" key="5">
    <source>
        <dbReference type="ARBA" id="ARBA00023163"/>
    </source>
</evidence>
<keyword evidence="4 7" id="KW-0238">DNA-binding</keyword>
<dbReference type="SMART" id="SM00862">
    <property type="entry name" value="Trans_reg_C"/>
    <property type="match status" value="1"/>
</dbReference>
<dbReference type="PROSITE" id="PS50110">
    <property type="entry name" value="RESPONSE_REGULATORY"/>
    <property type="match status" value="1"/>
</dbReference>
<keyword evidence="1" id="KW-0597">Phosphoprotein</keyword>
<evidence type="ECO:0000259" key="9">
    <source>
        <dbReference type="PROSITE" id="PS51755"/>
    </source>
</evidence>
<gene>
    <name evidence="10" type="ORF">B0I33_10680</name>
</gene>
<dbReference type="RefSeq" id="WP_106179536.1">
    <property type="nucleotide sequence ID" value="NZ_PVNH01000006.1"/>
</dbReference>
<accession>A0A2T0LTF8</accession>
<dbReference type="InterPro" id="IPR011006">
    <property type="entry name" value="CheY-like_superfamily"/>
</dbReference>
<evidence type="ECO:0000256" key="4">
    <source>
        <dbReference type="ARBA" id="ARBA00023125"/>
    </source>
</evidence>
<comment type="caution">
    <text evidence="10">The sequence shown here is derived from an EMBL/GenBank/DDBJ whole genome shotgun (WGS) entry which is preliminary data.</text>
</comment>
<dbReference type="CDD" id="cd00383">
    <property type="entry name" value="trans_reg_C"/>
    <property type="match status" value="1"/>
</dbReference>
<dbReference type="GO" id="GO:0032993">
    <property type="term" value="C:protein-DNA complex"/>
    <property type="evidence" value="ECO:0007669"/>
    <property type="project" value="TreeGrafter"/>
</dbReference>
<dbReference type="GO" id="GO:0000976">
    <property type="term" value="F:transcription cis-regulatory region binding"/>
    <property type="evidence" value="ECO:0007669"/>
    <property type="project" value="TreeGrafter"/>
</dbReference>
<dbReference type="Pfam" id="PF00486">
    <property type="entry name" value="Trans_reg_C"/>
    <property type="match status" value="1"/>
</dbReference>
<evidence type="ECO:0000256" key="1">
    <source>
        <dbReference type="ARBA" id="ARBA00022553"/>
    </source>
</evidence>
<keyword evidence="11" id="KW-1185">Reference proteome</keyword>
<dbReference type="PROSITE" id="PS51755">
    <property type="entry name" value="OMPR_PHOB"/>
    <property type="match status" value="1"/>
</dbReference>